<gene>
    <name evidence="1" type="ORF">ACCO45_009406</name>
</gene>
<evidence type="ECO:0000313" key="1">
    <source>
        <dbReference type="EMBL" id="KAL3956560.1"/>
    </source>
</evidence>
<sequence>MVVCKRSCSASRPPAKKLKLTHPETRSESFWNSLASTPLTKGALQEQTRRLGSVEPNFHYLDDFMLSPELPDECSRKLRKFSMHGGPDMRDVVGYCCYIEVEEDEEEDLYDPATTVSEVDEDGPYDAAFAQHLVDHGVVPKGVFPHGFVDPTGSKSPSQPDNLSELHKVSCRRRASLAGSDPGYDEFVKTDDLVNDGMETPEALLPLLEGSSNQCETIGGGVPFSNLDHLTDGSLVAAQPGTYHGVLQNTFRPRVLAKLRQQIVPSLDRWDPVLPTVFLEAKSPNACEKASVCQMLYTMALGARAYRSLQDAAGGRGPVRIDHGAYTFGAVYRCGWLQLFACYVRERNKKGWCVPVLLGEWDIRANSQSFCDGMAAYRNVRDWAAAKRVELVQQANDCC</sequence>
<protein>
    <submittedName>
        <fullName evidence="1">Uncharacterized protein</fullName>
    </submittedName>
</protein>
<dbReference type="Proteomes" id="UP001638806">
    <property type="component" value="Unassembled WGS sequence"/>
</dbReference>
<accession>A0ACC4DJQ1</accession>
<comment type="caution">
    <text evidence="1">The sequence shown here is derived from an EMBL/GenBank/DDBJ whole genome shotgun (WGS) entry which is preliminary data.</text>
</comment>
<evidence type="ECO:0000313" key="2">
    <source>
        <dbReference type="Proteomes" id="UP001638806"/>
    </source>
</evidence>
<name>A0ACC4DJQ1_PURLI</name>
<dbReference type="EMBL" id="JBGNUJ010000008">
    <property type="protein sequence ID" value="KAL3956560.1"/>
    <property type="molecule type" value="Genomic_DNA"/>
</dbReference>
<organism evidence="1 2">
    <name type="scientific">Purpureocillium lilacinum</name>
    <name type="common">Paecilomyces lilacinus</name>
    <dbReference type="NCBI Taxonomy" id="33203"/>
    <lineage>
        <taxon>Eukaryota</taxon>
        <taxon>Fungi</taxon>
        <taxon>Dikarya</taxon>
        <taxon>Ascomycota</taxon>
        <taxon>Pezizomycotina</taxon>
        <taxon>Sordariomycetes</taxon>
        <taxon>Hypocreomycetidae</taxon>
        <taxon>Hypocreales</taxon>
        <taxon>Ophiocordycipitaceae</taxon>
        <taxon>Purpureocillium</taxon>
    </lineage>
</organism>
<reference evidence="1" key="1">
    <citation type="submission" date="2024-12" db="EMBL/GenBank/DDBJ databases">
        <title>Comparative genomics and development of molecular markers within Purpureocillium lilacinum and among Purpureocillium species.</title>
        <authorList>
            <person name="Yeh Z.-Y."/>
            <person name="Ni N.-T."/>
            <person name="Lo P.-H."/>
            <person name="Mushyakhwo K."/>
            <person name="Lin C.-F."/>
            <person name="Nai Y.-S."/>
        </authorList>
    </citation>
    <scope>NUCLEOTIDE SEQUENCE</scope>
    <source>
        <strain evidence="1">NCHU-NPUST-175</strain>
    </source>
</reference>
<keyword evidence="2" id="KW-1185">Reference proteome</keyword>
<proteinExistence type="predicted"/>